<feature type="domain" description="Carbohydrate kinase FGGY N-terminal" evidence="4">
    <location>
        <begin position="4"/>
        <end position="226"/>
    </location>
</feature>
<dbReference type="InterPro" id="IPR018484">
    <property type="entry name" value="FGGY_N"/>
</dbReference>
<evidence type="ECO:0000259" key="5">
    <source>
        <dbReference type="Pfam" id="PF02782"/>
    </source>
</evidence>
<dbReference type="EMBL" id="DWVS01000037">
    <property type="protein sequence ID" value="HJC86733.1"/>
    <property type="molecule type" value="Genomic_DNA"/>
</dbReference>
<comment type="caution">
    <text evidence="6">The sequence shown here is derived from an EMBL/GenBank/DDBJ whole genome shotgun (WGS) entry which is preliminary data.</text>
</comment>
<name>A0A9D2QGD7_9FIRM</name>
<dbReference type="GO" id="GO:0016301">
    <property type="term" value="F:kinase activity"/>
    <property type="evidence" value="ECO:0007669"/>
    <property type="project" value="UniProtKB-KW"/>
</dbReference>
<reference evidence="6" key="1">
    <citation type="journal article" date="2021" name="PeerJ">
        <title>Extensive microbial diversity within the chicken gut microbiome revealed by metagenomics and culture.</title>
        <authorList>
            <person name="Gilroy R."/>
            <person name="Ravi A."/>
            <person name="Getino M."/>
            <person name="Pursley I."/>
            <person name="Horton D.L."/>
            <person name="Alikhan N.F."/>
            <person name="Baker D."/>
            <person name="Gharbi K."/>
            <person name="Hall N."/>
            <person name="Watson M."/>
            <person name="Adriaenssens E.M."/>
            <person name="Foster-Nyarko E."/>
            <person name="Jarju S."/>
            <person name="Secka A."/>
            <person name="Antonio M."/>
            <person name="Oren A."/>
            <person name="Chaudhuri R.R."/>
            <person name="La Ragione R."/>
            <person name="Hildebrand F."/>
            <person name="Pallen M.J."/>
        </authorList>
    </citation>
    <scope>NUCLEOTIDE SEQUENCE</scope>
    <source>
        <strain evidence="6">ChiBcec1-1630</strain>
    </source>
</reference>
<keyword evidence="2" id="KW-0808">Transferase</keyword>
<protein>
    <submittedName>
        <fullName evidence="6">Uncharacterized protein</fullName>
    </submittedName>
</protein>
<organism evidence="6 7">
    <name type="scientific">Candidatus Eisenbergiella intestinigallinarum</name>
    <dbReference type="NCBI Taxonomy" id="2838549"/>
    <lineage>
        <taxon>Bacteria</taxon>
        <taxon>Bacillati</taxon>
        <taxon>Bacillota</taxon>
        <taxon>Clostridia</taxon>
        <taxon>Lachnospirales</taxon>
        <taxon>Lachnospiraceae</taxon>
        <taxon>Eisenbergiella</taxon>
    </lineage>
</organism>
<dbReference type="PANTHER" id="PTHR43095">
    <property type="entry name" value="SUGAR KINASE"/>
    <property type="match status" value="1"/>
</dbReference>
<accession>A0A9D2QGD7</accession>
<evidence type="ECO:0000313" key="7">
    <source>
        <dbReference type="Proteomes" id="UP000823922"/>
    </source>
</evidence>
<evidence type="ECO:0000259" key="4">
    <source>
        <dbReference type="Pfam" id="PF00370"/>
    </source>
</evidence>
<evidence type="ECO:0000313" key="6">
    <source>
        <dbReference type="EMBL" id="HJC86733.1"/>
    </source>
</evidence>
<reference evidence="6" key="2">
    <citation type="submission" date="2021-04" db="EMBL/GenBank/DDBJ databases">
        <authorList>
            <person name="Gilroy R."/>
        </authorList>
    </citation>
    <scope>NUCLEOTIDE SEQUENCE</scope>
    <source>
        <strain evidence="6">ChiBcec1-1630</strain>
    </source>
</reference>
<dbReference type="Pfam" id="PF02782">
    <property type="entry name" value="FGGY_C"/>
    <property type="match status" value="1"/>
</dbReference>
<dbReference type="GO" id="GO:0005975">
    <property type="term" value="P:carbohydrate metabolic process"/>
    <property type="evidence" value="ECO:0007669"/>
    <property type="project" value="InterPro"/>
</dbReference>
<gene>
    <name evidence="6" type="ORF">H9926_01780</name>
</gene>
<evidence type="ECO:0000256" key="3">
    <source>
        <dbReference type="ARBA" id="ARBA00022777"/>
    </source>
</evidence>
<dbReference type="InterPro" id="IPR018485">
    <property type="entry name" value="FGGY_C"/>
</dbReference>
<dbReference type="Proteomes" id="UP000823922">
    <property type="component" value="Unassembled WGS sequence"/>
</dbReference>
<dbReference type="CDD" id="cd07777">
    <property type="entry name" value="ASKHA_NBD_FGGY_SHK"/>
    <property type="match status" value="1"/>
</dbReference>
<feature type="non-terminal residue" evidence="6">
    <location>
        <position position="1"/>
    </location>
</feature>
<dbReference type="AlphaFoldDB" id="A0A9D2QGD7"/>
<feature type="domain" description="Carbohydrate kinase FGGY C-terminal" evidence="5">
    <location>
        <begin position="270"/>
        <end position="434"/>
    </location>
</feature>
<proteinExistence type="inferred from homology"/>
<dbReference type="Gene3D" id="3.30.420.40">
    <property type="match status" value="2"/>
</dbReference>
<keyword evidence="3" id="KW-0418">Kinase</keyword>
<dbReference type="InterPro" id="IPR043129">
    <property type="entry name" value="ATPase_NBD"/>
</dbReference>
<comment type="similarity">
    <text evidence="1">Belongs to the FGGY kinase family.</text>
</comment>
<dbReference type="InterPro" id="IPR050406">
    <property type="entry name" value="FGGY_Carb_Kinase"/>
</dbReference>
<dbReference type="SUPFAM" id="SSF53067">
    <property type="entry name" value="Actin-like ATPase domain"/>
    <property type="match status" value="2"/>
</dbReference>
<evidence type="ECO:0000256" key="1">
    <source>
        <dbReference type="ARBA" id="ARBA00009156"/>
    </source>
</evidence>
<sequence length="440" mass="47689">MNTLGIDIGTTSICMVVYQEEEKKILVSRSASNAFLPQGGFRQDAETIVRKVQNLLKEVSGFPFDAVGISAQMHGIVYVNAKGEAVTPLYTWKEECGNLPFRGRESYAEYLSRMTGYPMYTGYGSVTHFYLQEMGKIPADAQGFVDIGDYLAMRLTGSTRRRVNESLTASFGGFDLKKGRFDFEELRKAGVDTGFYPEICPWEKAAGFYEGKPVFTAVGDNQASFLGAVRDPETGISVNVGTGSQVSVFARGLCAEAAKGGTDVRPFPGGGYLYVGASLNGGKVYERLAAFFAEVCGQFAGKMPDLSDIYEKMAEIAEKKQATDLKAHPALYGKRGGPEDRETSGFLGLTDENFHPSDLIRSYVRGMAEELAGLYEAFPEAVKKGRNSLTASGNGLRRNSLLREEVEKVFALPLTFSGHEEEAAAGAAIFAGRMAGINGL</sequence>
<dbReference type="Pfam" id="PF00370">
    <property type="entry name" value="FGGY_N"/>
    <property type="match status" value="1"/>
</dbReference>
<evidence type="ECO:0000256" key="2">
    <source>
        <dbReference type="ARBA" id="ARBA00022679"/>
    </source>
</evidence>